<dbReference type="Gene3D" id="2.30.110.10">
    <property type="entry name" value="Electron Transport, Fmn-binding Protein, Chain A"/>
    <property type="match status" value="1"/>
</dbReference>
<dbReference type="PANTHER" id="PTHR34071">
    <property type="entry name" value="5-NITROIMIDAZOLE ANTIBIOTICS RESISTANCE PROTEIN, NIMA-FAMILY-RELATED PROTEIN-RELATED"/>
    <property type="match status" value="1"/>
</dbReference>
<dbReference type="PANTHER" id="PTHR34071:SF2">
    <property type="entry name" value="FLAVIN-NUCLEOTIDE-BINDING PROTEIN"/>
    <property type="match status" value="1"/>
</dbReference>
<gene>
    <name evidence="1" type="ORF">ERS852491_03118</name>
</gene>
<dbReference type="InterPro" id="IPR024747">
    <property type="entry name" value="Pyridox_Oxase-rel"/>
</dbReference>
<dbReference type="SUPFAM" id="SSF50475">
    <property type="entry name" value="FMN-binding split barrel"/>
    <property type="match status" value="1"/>
</dbReference>
<dbReference type="EMBL" id="CYZU01000031">
    <property type="protein sequence ID" value="CUO73316.1"/>
    <property type="molecule type" value="Genomic_DNA"/>
</dbReference>
<accession>A0A174HIR5</accession>
<proteinExistence type="predicted"/>
<name>A0A174HIR5_9FIRM</name>
<dbReference type="Pfam" id="PF12900">
    <property type="entry name" value="Pyridox_ox_2"/>
    <property type="match status" value="1"/>
</dbReference>
<dbReference type="OrthoDB" id="9794935at2"/>
<dbReference type="InterPro" id="IPR012349">
    <property type="entry name" value="Split_barrel_FMN-bd"/>
</dbReference>
<reference evidence="1 2" key="1">
    <citation type="submission" date="2015-09" db="EMBL/GenBank/DDBJ databases">
        <authorList>
            <consortium name="Pathogen Informatics"/>
        </authorList>
    </citation>
    <scope>NUCLEOTIDE SEQUENCE [LARGE SCALE GENOMIC DNA]</scope>
    <source>
        <strain evidence="1 2">2789STDY5834876</strain>
    </source>
</reference>
<organism evidence="1 2">
    <name type="scientific">Faecalicatena contorta</name>
    <dbReference type="NCBI Taxonomy" id="39482"/>
    <lineage>
        <taxon>Bacteria</taxon>
        <taxon>Bacillati</taxon>
        <taxon>Bacillota</taxon>
        <taxon>Clostridia</taxon>
        <taxon>Lachnospirales</taxon>
        <taxon>Lachnospiraceae</taxon>
        <taxon>Faecalicatena</taxon>
    </lineage>
</organism>
<evidence type="ECO:0000313" key="1">
    <source>
        <dbReference type="EMBL" id="CUO73316.1"/>
    </source>
</evidence>
<dbReference type="RefSeq" id="WP_070102464.1">
    <property type="nucleotide sequence ID" value="NZ_CYZU01000031.1"/>
</dbReference>
<sequence length="158" mass="18475">MPRMRRRDREIESREEILHVLDTCKVVHLAMYDEDGIYMLPMNFGYTYEDNNLVIYIHAALEGKKLDLLRKNPNVGFELDCDHELIEGRVPCQYGFRYASLVGKGVAEFVEEPREKMEALRVLMKCQTGKDFEFTERLVTIVSVIKITAKELTGKRRE</sequence>
<dbReference type="AlphaFoldDB" id="A0A174HIR5"/>
<protein>
    <submittedName>
        <fullName evidence="1">Predicted flavin-nucleotide-binding protein</fullName>
    </submittedName>
</protein>
<evidence type="ECO:0000313" key="2">
    <source>
        <dbReference type="Proteomes" id="UP000095544"/>
    </source>
</evidence>
<dbReference type="Proteomes" id="UP000095544">
    <property type="component" value="Unassembled WGS sequence"/>
</dbReference>
<dbReference type="STRING" id="39482.ERS852491_03118"/>